<evidence type="ECO:0000313" key="3">
    <source>
        <dbReference type="EMBL" id="POY35658.1"/>
    </source>
</evidence>
<dbReference type="Gene3D" id="2.60.120.1130">
    <property type="match status" value="1"/>
</dbReference>
<evidence type="ECO:0000313" key="4">
    <source>
        <dbReference type="Proteomes" id="UP000236893"/>
    </source>
</evidence>
<dbReference type="InterPro" id="IPR038765">
    <property type="entry name" value="Papain-like_cys_pep_sf"/>
</dbReference>
<dbReference type="Pfam" id="PF01841">
    <property type="entry name" value="Transglut_core"/>
    <property type="match status" value="1"/>
</dbReference>
<dbReference type="InterPro" id="IPR002931">
    <property type="entry name" value="Transglutaminase-like"/>
</dbReference>
<comment type="caution">
    <text evidence="3">The sequence shown here is derived from an EMBL/GenBank/DDBJ whole genome shotgun (WGS) entry which is preliminary data.</text>
</comment>
<dbReference type="OrthoDB" id="98874at2"/>
<organism evidence="3 4">
    <name type="scientific">Solitalea longa</name>
    <dbReference type="NCBI Taxonomy" id="2079460"/>
    <lineage>
        <taxon>Bacteria</taxon>
        <taxon>Pseudomonadati</taxon>
        <taxon>Bacteroidota</taxon>
        <taxon>Sphingobacteriia</taxon>
        <taxon>Sphingobacteriales</taxon>
        <taxon>Sphingobacteriaceae</taxon>
        <taxon>Solitalea</taxon>
    </lineage>
</organism>
<feature type="domain" description="Transglutaminase-like" evidence="1">
    <location>
        <begin position="297"/>
        <end position="374"/>
    </location>
</feature>
<sequence length="651" mass="74005">MFKYYSIMNCLKTRSGLLLAFLLFPFAILAQKPTIKYGNVRMEELMMPVYTPDSTANAVVLADVGYTYVNSTINSFNLVHERHCRIKIFNKAALDEATVAIMYDDETITQIKGSTYLLENGKMVEFKLDSKAIFDEKVNARYRKKKFTLPNVKEGAVIEFSYTIRSDSFTFFKEWEFQSKYPVLWSEYTARVPQQYDYRIESQGYNSFFVSEKKEETGGTLYHWVMKDVPAFEDDQYITTADDYISKVKFQLKGVQYPGSFYKPVLSDWEKVTKVIYEDDGFTSSIYQTGFLKDKIKQITAKHTDPVSKSFALTLFLKNAVKWNGLNRMFPAQSPKILLEKKTGSSADINLLLVGMLRDAGLPANPVILSTRKNGRVNEYYPMIDNFNYVIASVRIDSTDLLLDATDPYRPAYLLPERCLNSKGRLIEENRVGRWINLENYLVFASKAANISLSINNGKVSGTATVYEKDYSAANTRAQLAEANSKDDYVKGKYKVAGLTITDYSLENLENIDTTMVTQLSFEYDAEDTPGILYINPILFNSFNGNAFKAKHRTYPVSYPTLTDLKTTVTVAVPPGYAIEELPKPAKYNLSEDGAKFTYLIGQVGDKIQLRSIISFNKTMFLADEYEGLKAFYAAVSAKLTEQIVLKKINN</sequence>
<dbReference type="AlphaFoldDB" id="A0A2S4ZZ86"/>
<protein>
    <submittedName>
        <fullName evidence="3">Uncharacterized protein</fullName>
    </submittedName>
</protein>
<dbReference type="Proteomes" id="UP000236893">
    <property type="component" value="Unassembled WGS sequence"/>
</dbReference>
<feature type="domain" description="DUF3857" evidence="2">
    <location>
        <begin position="79"/>
        <end position="232"/>
    </location>
</feature>
<dbReference type="InterPro" id="IPR024618">
    <property type="entry name" value="DUF3857"/>
</dbReference>
<dbReference type="Gene3D" id="2.60.40.3140">
    <property type="match status" value="1"/>
</dbReference>
<gene>
    <name evidence="3" type="ORF">C3K47_14800</name>
</gene>
<dbReference type="SUPFAM" id="SSF54001">
    <property type="entry name" value="Cysteine proteinases"/>
    <property type="match status" value="1"/>
</dbReference>
<dbReference type="EMBL" id="PQVF01000010">
    <property type="protein sequence ID" value="POY35658.1"/>
    <property type="molecule type" value="Genomic_DNA"/>
</dbReference>
<evidence type="ECO:0000259" key="1">
    <source>
        <dbReference type="Pfam" id="PF01841"/>
    </source>
</evidence>
<reference evidence="3 4" key="1">
    <citation type="submission" date="2018-01" db="EMBL/GenBank/DDBJ databases">
        <authorList>
            <person name="Gaut B.S."/>
            <person name="Morton B.R."/>
            <person name="Clegg M.T."/>
            <person name="Duvall M.R."/>
        </authorList>
    </citation>
    <scope>NUCLEOTIDE SEQUENCE [LARGE SCALE GENOMIC DNA]</scope>
    <source>
        <strain evidence="3 4">HR-AV</strain>
    </source>
</reference>
<name>A0A2S4ZZ86_9SPHI</name>
<keyword evidence="4" id="KW-1185">Reference proteome</keyword>
<accession>A0A2S4ZZ86</accession>
<proteinExistence type="predicted"/>
<evidence type="ECO:0000259" key="2">
    <source>
        <dbReference type="Pfam" id="PF12969"/>
    </source>
</evidence>
<dbReference type="Pfam" id="PF12969">
    <property type="entry name" value="DUF3857"/>
    <property type="match status" value="1"/>
</dbReference>
<dbReference type="Gene3D" id="3.10.620.30">
    <property type="match status" value="1"/>
</dbReference>